<evidence type="ECO:0000256" key="7">
    <source>
        <dbReference type="ARBA" id="ARBA00047551"/>
    </source>
</evidence>
<dbReference type="SUPFAM" id="SSF50978">
    <property type="entry name" value="WD40 repeat-like"/>
    <property type="match status" value="1"/>
</dbReference>
<organism evidence="8 9">
    <name type="scientific">Lodderomyces elongisporus (strain ATCC 11503 / CBS 2605 / JCM 1781 / NBRC 1676 / NRRL YB-4239)</name>
    <name type="common">Yeast</name>
    <name type="synonym">Saccharomyces elongisporus</name>
    <dbReference type="NCBI Taxonomy" id="379508"/>
    <lineage>
        <taxon>Eukaryota</taxon>
        <taxon>Fungi</taxon>
        <taxon>Dikarya</taxon>
        <taxon>Ascomycota</taxon>
        <taxon>Saccharomycotina</taxon>
        <taxon>Pichiomycetes</taxon>
        <taxon>Debaryomycetaceae</taxon>
        <taxon>Candida/Lodderomyces clade</taxon>
        <taxon>Lodderomyces</taxon>
    </lineage>
</organism>
<dbReference type="VEuPathDB" id="FungiDB:LELG_01932"/>
<dbReference type="KEGG" id="lel:PVL30_001903"/>
<dbReference type="Proteomes" id="UP000001996">
    <property type="component" value="Unassembled WGS sequence"/>
</dbReference>
<dbReference type="HOGENOM" id="CLU_036100_0_0_1"/>
<dbReference type="PANTHER" id="PTHR46042:SF1">
    <property type="entry name" value="DIPHTHINE METHYLTRANSFERASE"/>
    <property type="match status" value="1"/>
</dbReference>
<evidence type="ECO:0000313" key="8">
    <source>
        <dbReference type="EMBL" id="EDK43753.1"/>
    </source>
</evidence>
<keyword evidence="3" id="KW-0677">Repeat</keyword>
<evidence type="ECO:0000256" key="5">
    <source>
        <dbReference type="ARBA" id="ARBA00038092"/>
    </source>
</evidence>
<dbReference type="InterPro" id="IPR052415">
    <property type="entry name" value="Diphthine_MTase"/>
</dbReference>
<dbReference type="InterPro" id="IPR036322">
    <property type="entry name" value="WD40_repeat_dom_sf"/>
</dbReference>
<keyword evidence="4" id="KW-0378">Hydrolase</keyword>
<dbReference type="InParanoid" id="A5DX45"/>
<dbReference type="GO" id="GO:0005768">
    <property type="term" value="C:endosome"/>
    <property type="evidence" value="ECO:0007669"/>
    <property type="project" value="EnsemblFungi"/>
</dbReference>
<comment type="pathway">
    <text evidence="1">Protein modification; peptidyl-diphthamide biosynthesis.</text>
</comment>
<dbReference type="FunCoup" id="A5DX45">
    <property type="interactions" value="112"/>
</dbReference>
<dbReference type="SMART" id="SM00320">
    <property type="entry name" value="WD40"/>
    <property type="match status" value="5"/>
</dbReference>
<dbReference type="PANTHER" id="PTHR46042">
    <property type="entry name" value="DIPHTHINE METHYLTRANSFERASE"/>
    <property type="match status" value="1"/>
</dbReference>
<dbReference type="EMBL" id="CH981525">
    <property type="protein sequence ID" value="EDK43753.1"/>
    <property type="molecule type" value="Genomic_DNA"/>
</dbReference>
<dbReference type="InterPro" id="IPR015943">
    <property type="entry name" value="WD40/YVTN_repeat-like_dom_sf"/>
</dbReference>
<proteinExistence type="inferred from homology"/>
<keyword evidence="9" id="KW-1185">Reference proteome</keyword>
<accession>A5DX45</accession>
<dbReference type="GO" id="GO:0061685">
    <property type="term" value="F:diphthine methylesterase activity"/>
    <property type="evidence" value="ECO:0007669"/>
    <property type="project" value="UniProtKB-EC"/>
</dbReference>
<dbReference type="Gene3D" id="2.130.10.10">
    <property type="entry name" value="YVTN repeat-like/Quinoprotein amine dehydrogenase"/>
    <property type="match status" value="1"/>
</dbReference>
<dbReference type="AlphaFoldDB" id="A5DX45"/>
<evidence type="ECO:0000256" key="1">
    <source>
        <dbReference type="ARBA" id="ARBA00005156"/>
    </source>
</evidence>
<reference evidence="8 9" key="1">
    <citation type="journal article" date="2009" name="Nature">
        <title>Evolution of pathogenicity and sexual reproduction in eight Candida genomes.</title>
        <authorList>
            <person name="Butler G."/>
            <person name="Rasmussen M.D."/>
            <person name="Lin M.F."/>
            <person name="Santos M.A."/>
            <person name="Sakthikumar S."/>
            <person name="Munro C.A."/>
            <person name="Rheinbay E."/>
            <person name="Grabherr M."/>
            <person name="Forche A."/>
            <person name="Reedy J.L."/>
            <person name="Agrafioti I."/>
            <person name="Arnaud M.B."/>
            <person name="Bates S."/>
            <person name="Brown A.J."/>
            <person name="Brunke S."/>
            <person name="Costanzo M.C."/>
            <person name="Fitzpatrick D.A."/>
            <person name="de Groot P.W."/>
            <person name="Harris D."/>
            <person name="Hoyer L.L."/>
            <person name="Hube B."/>
            <person name="Klis F.M."/>
            <person name="Kodira C."/>
            <person name="Lennard N."/>
            <person name="Logue M.E."/>
            <person name="Martin R."/>
            <person name="Neiman A.M."/>
            <person name="Nikolaou E."/>
            <person name="Quail M.A."/>
            <person name="Quinn J."/>
            <person name="Santos M.C."/>
            <person name="Schmitzberger F.F."/>
            <person name="Sherlock G."/>
            <person name="Shah P."/>
            <person name="Silverstein K.A."/>
            <person name="Skrzypek M.S."/>
            <person name="Soll D."/>
            <person name="Staggs R."/>
            <person name="Stansfield I."/>
            <person name="Stumpf M.P."/>
            <person name="Sudbery P.E."/>
            <person name="Srikantha T."/>
            <person name="Zeng Q."/>
            <person name="Berman J."/>
            <person name="Berriman M."/>
            <person name="Heitman J."/>
            <person name="Gow N.A."/>
            <person name="Lorenz M.C."/>
            <person name="Birren B.W."/>
            <person name="Kellis M."/>
            <person name="Cuomo C.A."/>
        </authorList>
    </citation>
    <scope>NUCLEOTIDE SEQUENCE [LARGE SCALE GENOMIC DNA]</scope>
    <source>
        <strain evidence="9">ATCC 11503 / BCRC 21390 / CBS 2605 / JCM 1781 / NBRC 1676 / NRRL YB-4239</strain>
    </source>
</reference>
<dbReference type="OrthoDB" id="1930760at2759"/>
<dbReference type="eggNOG" id="KOG0280">
    <property type="taxonomic scope" value="Eukaryota"/>
</dbReference>
<gene>
    <name evidence="8" type="ORF">LELG_01932</name>
</gene>
<sequence length="351" mass="39402">MEVATSKRYGITKTELPPCCLRFHPNHSNKLYIGTYKLEKDGRKHGSLDYYQFQYIDDNQLEKHKVCLVQSVPTSSAILDIKFSPKDPTILVSAHSNGHLVVWQVDGESGELLVTMDITVDEDALVTSVFFNPANSLQVLATMTSGYLTIVNLETTSITWLETPHTLECWTGSFGEIGGLQNVVYTGGDDSQLIAHDLRTSNSIWTLRRGHNAGVVSILSPSLNWNANKANMIWLGSYDDHLRVWDLRCIDHNEMPLIEGIVPKVVHKDNLNGGVWRLIASPLDNRVLTCCMYDGARVIDAENPEFEVVRYFKGDHESMCYGGDWSSCGQYVATCSFYDNVVQLWSPDECQ</sequence>
<comment type="similarity">
    <text evidence="5">Belongs to the DPH7 family.</text>
</comment>
<evidence type="ECO:0000256" key="2">
    <source>
        <dbReference type="ARBA" id="ARBA00022574"/>
    </source>
</evidence>
<dbReference type="EC" id="3.1.1.97" evidence="6"/>
<dbReference type="Pfam" id="PF00400">
    <property type="entry name" value="WD40"/>
    <property type="match status" value="1"/>
</dbReference>
<dbReference type="GeneID" id="5233767"/>
<dbReference type="InterPro" id="IPR001680">
    <property type="entry name" value="WD40_rpt"/>
</dbReference>
<dbReference type="OMA" id="LVCCMYD"/>
<evidence type="ECO:0000313" key="9">
    <source>
        <dbReference type="Proteomes" id="UP000001996"/>
    </source>
</evidence>
<dbReference type="STRING" id="379508.A5DX45"/>
<dbReference type="GO" id="GO:0032456">
    <property type="term" value="P:endocytic recycling"/>
    <property type="evidence" value="ECO:0007669"/>
    <property type="project" value="EnsemblFungi"/>
</dbReference>
<keyword evidence="2" id="KW-0853">WD repeat</keyword>
<evidence type="ECO:0000256" key="6">
    <source>
        <dbReference type="ARBA" id="ARBA00039131"/>
    </source>
</evidence>
<evidence type="ECO:0000256" key="3">
    <source>
        <dbReference type="ARBA" id="ARBA00022737"/>
    </source>
</evidence>
<name>A5DX45_LODEL</name>
<protein>
    <recommendedName>
        <fullName evidence="6">methylated diphthine methylhydrolase</fullName>
        <ecNumber evidence="6">3.1.1.97</ecNumber>
    </recommendedName>
</protein>
<comment type="catalytic activity">
    <reaction evidence="7">
        <text>diphthine methyl ester-[translation elongation factor 2] + H2O = diphthine-[translation elongation factor 2] + methanol + H(+)</text>
        <dbReference type="Rhea" id="RHEA:42656"/>
        <dbReference type="Rhea" id="RHEA-COMP:10172"/>
        <dbReference type="Rhea" id="RHEA-COMP:10173"/>
        <dbReference type="ChEBI" id="CHEBI:15377"/>
        <dbReference type="ChEBI" id="CHEBI:15378"/>
        <dbReference type="ChEBI" id="CHEBI:17790"/>
        <dbReference type="ChEBI" id="CHEBI:79005"/>
        <dbReference type="ChEBI" id="CHEBI:82696"/>
        <dbReference type="EC" id="3.1.1.97"/>
    </reaction>
</comment>
<dbReference type="GO" id="GO:0017183">
    <property type="term" value="P:protein histidyl modification to diphthamide"/>
    <property type="evidence" value="ECO:0007669"/>
    <property type="project" value="EnsemblFungi"/>
</dbReference>
<evidence type="ECO:0000256" key="4">
    <source>
        <dbReference type="ARBA" id="ARBA00022801"/>
    </source>
</evidence>